<gene>
    <name evidence="3" type="ORF">BFJ72_g13046</name>
</gene>
<comment type="caution">
    <text evidence="3">The sequence shown here is derived from an EMBL/GenBank/DDBJ whole genome shotgun (WGS) entry which is preliminary data.</text>
</comment>
<protein>
    <recommendedName>
        <fullName evidence="2">Zn(2)-C6 fungal-type domain-containing protein</fullName>
    </recommendedName>
</protein>
<dbReference type="InterPro" id="IPR036864">
    <property type="entry name" value="Zn2-C6_fun-type_DNA-bd_sf"/>
</dbReference>
<dbReference type="Proteomes" id="UP000283569">
    <property type="component" value="Unassembled WGS sequence"/>
</dbReference>
<dbReference type="SMART" id="SM00066">
    <property type="entry name" value="GAL4"/>
    <property type="match status" value="1"/>
</dbReference>
<dbReference type="GO" id="GO:0000981">
    <property type="term" value="F:DNA-binding transcription factor activity, RNA polymerase II-specific"/>
    <property type="evidence" value="ECO:0007669"/>
    <property type="project" value="InterPro"/>
</dbReference>
<proteinExistence type="predicted"/>
<evidence type="ECO:0000313" key="3">
    <source>
        <dbReference type="EMBL" id="RKL27459.1"/>
    </source>
</evidence>
<dbReference type="Pfam" id="PF00172">
    <property type="entry name" value="Zn_clus"/>
    <property type="match status" value="1"/>
</dbReference>
<evidence type="ECO:0000259" key="2">
    <source>
        <dbReference type="PROSITE" id="PS50048"/>
    </source>
</evidence>
<sequence length="382" mass="41872">MHSPSGTRLKKRLACDRCHARKLRCSGDLDGCTRCLGDDLVCVYSPALKVGRPSKASMAGREIQQTQSISDAAIYGISDRDAVTVDSGISMPPSPPQLGDSCITGKPLSFANRVCIAVDLVSDHTALFNSFDFTNTFDNFNATHPFLDMPMDEDLWPLATSTPVSSKDPNIDPRLCLTNETPNGSSQLDRLSRLQQELLRTKLPPVHARGVVTQPRPAKYTEAAMRPVQETLGVVTELLHQCVKSNGDATDPVCSNWQTVLHLVLTPLSLLLSTYDQILQEIRNAVSSSVSNQDCPLFDSLDCRVAGLKLDPPLRLILLATVVDYQLKHLYHTVRTFQSKYMHSGNLGIANCMSSSTMAEVQSTIRSLLAVTRSTLQQSQET</sequence>
<dbReference type="PROSITE" id="PS00463">
    <property type="entry name" value="ZN2_CY6_FUNGAL_1"/>
    <property type="match status" value="1"/>
</dbReference>
<dbReference type="EMBL" id="MRDB01000074">
    <property type="protein sequence ID" value="RKL27459.1"/>
    <property type="molecule type" value="Genomic_DNA"/>
</dbReference>
<feature type="domain" description="Zn(2)-C6 fungal-type" evidence="2">
    <location>
        <begin position="14"/>
        <end position="44"/>
    </location>
</feature>
<dbReference type="GO" id="GO:0008270">
    <property type="term" value="F:zinc ion binding"/>
    <property type="evidence" value="ECO:0007669"/>
    <property type="project" value="InterPro"/>
</dbReference>
<dbReference type="Gene3D" id="4.10.240.10">
    <property type="entry name" value="Zn(2)-C6 fungal-type DNA-binding domain"/>
    <property type="match status" value="1"/>
</dbReference>
<dbReference type="SUPFAM" id="SSF57701">
    <property type="entry name" value="Zn2/Cys6 DNA-binding domain"/>
    <property type="match status" value="1"/>
</dbReference>
<accession>A0A420SDY8</accession>
<keyword evidence="1" id="KW-0539">Nucleus</keyword>
<dbReference type="CDD" id="cd00067">
    <property type="entry name" value="GAL4"/>
    <property type="match status" value="1"/>
</dbReference>
<dbReference type="AlphaFoldDB" id="A0A420SDY8"/>
<evidence type="ECO:0000313" key="4">
    <source>
        <dbReference type="Proteomes" id="UP000283569"/>
    </source>
</evidence>
<dbReference type="PROSITE" id="PS50048">
    <property type="entry name" value="ZN2_CY6_FUNGAL_2"/>
    <property type="match status" value="1"/>
</dbReference>
<dbReference type="InterPro" id="IPR001138">
    <property type="entry name" value="Zn2Cys6_DnaBD"/>
</dbReference>
<organism evidence="3 4">
    <name type="scientific">Gibberella intermedia</name>
    <name type="common">Bulb rot disease fungus</name>
    <name type="synonym">Fusarium proliferatum</name>
    <dbReference type="NCBI Taxonomy" id="948311"/>
    <lineage>
        <taxon>Eukaryota</taxon>
        <taxon>Fungi</taxon>
        <taxon>Dikarya</taxon>
        <taxon>Ascomycota</taxon>
        <taxon>Pezizomycotina</taxon>
        <taxon>Sordariomycetes</taxon>
        <taxon>Hypocreomycetidae</taxon>
        <taxon>Hypocreales</taxon>
        <taxon>Nectriaceae</taxon>
        <taxon>Fusarium</taxon>
        <taxon>Fusarium fujikuroi species complex</taxon>
    </lineage>
</organism>
<reference evidence="3 4" key="1">
    <citation type="journal article" date="2018" name="Sci. Rep.">
        <title>Characterisation of pathogen-specific regions and novel effector candidates in Fusarium oxysporum f. sp. cepae.</title>
        <authorList>
            <person name="Armitage A.D."/>
            <person name="Taylor A."/>
            <person name="Sobczyk M.K."/>
            <person name="Baxter L."/>
            <person name="Greenfield B.P."/>
            <person name="Bates H.J."/>
            <person name="Wilson F."/>
            <person name="Jackson A.C."/>
            <person name="Ott S."/>
            <person name="Harrison R.J."/>
            <person name="Clarkson J.P."/>
        </authorList>
    </citation>
    <scope>NUCLEOTIDE SEQUENCE [LARGE SCALE GENOMIC DNA]</scope>
    <source>
        <strain evidence="3 4">Fp_A8</strain>
    </source>
</reference>
<name>A0A420SDY8_GIBIN</name>
<evidence type="ECO:0000256" key="1">
    <source>
        <dbReference type="ARBA" id="ARBA00023242"/>
    </source>
</evidence>